<accession>A0A382TKM1</accession>
<protein>
    <submittedName>
        <fullName evidence="1">Uncharacterized protein</fullName>
    </submittedName>
</protein>
<dbReference type="EMBL" id="UINC01137150">
    <property type="protein sequence ID" value="SVD22315.1"/>
    <property type="molecule type" value="Genomic_DNA"/>
</dbReference>
<sequence length="90" mass="10790">MGSKGDIGWKRQTSEGDRIRVKAKKVGNRWLFHIRDKRFDSWQNYAEPELADWLELLDAVRRRIQRDLIPEIEEDRLIRAIKEHHPEATV</sequence>
<organism evidence="1">
    <name type="scientific">marine metagenome</name>
    <dbReference type="NCBI Taxonomy" id="408172"/>
    <lineage>
        <taxon>unclassified sequences</taxon>
        <taxon>metagenomes</taxon>
        <taxon>ecological metagenomes</taxon>
    </lineage>
</organism>
<dbReference type="AlphaFoldDB" id="A0A382TKM1"/>
<name>A0A382TKM1_9ZZZZ</name>
<proteinExistence type="predicted"/>
<reference evidence="1" key="1">
    <citation type="submission" date="2018-05" db="EMBL/GenBank/DDBJ databases">
        <authorList>
            <person name="Lanie J.A."/>
            <person name="Ng W.-L."/>
            <person name="Kazmierczak K.M."/>
            <person name="Andrzejewski T.M."/>
            <person name="Davidsen T.M."/>
            <person name="Wayne K.J."/>
            <person name="Tettelin H."/>
            <person name="Glass J.I."/>
            <person name="Rusch D."/>
            <person name="Podicherti R."/>
            <person name="Tsui H.-C.T."/>
            <person name="Winkler M.E."/>
        </authorList>
    </citation>
    <scope>NUCLEOTIDE SEQUENCE</scope>
</reference>
<gene>
    <name evidence="1" type="ORF">METZ01_LOCUS375169</name>
</gene>
<evidence type="ECO:0000313" key="1">
    <source>
        <dbReference type="EMBL" id="SVD22315.1"/>
    </source>
</evidence>